<feature type="region of interest" description="Disordered" evidence="1">
    <location>
        <begin position="115"/>
        <end position="190"/>
    </location>
</feature>
<proteinExistence type="predicted"/>
<dbReference type="InParanoid" id="A0A1D6MG01"/>
<name>A0A1D6MG01_MAIZE</name>
<feature type="compositionally biased region" description="Low complexity" evidence="1">
    <location>
        <begin position="139"/>
        <end position="164"/>
    </location>
</feature>
<gene>
    <name evidence="2" type="ORF">ZEAMMB73_Zm00001d039376</name>
</gene>
<dbReference type="AlphaFoldDB" id="A0A1D6MG01"/>
<evidence type="ECO:0000313" key="2">
    <source>
        <dbReference type="EMBL" id="ONM28492.1"/>
    </source>
</evidence>
<accession>A0A1D6MG01</accession>
<dbReference type="STRING" id="4577.A0A1D6MG01"/>
<feature type="region of interest" description="Disordered" evidence="1">
    <location>
        <begin position="1"/>
        <end position="36"/>
    </location>
</feature>
<dbReference type="PaxDb" id="4577-GRMZM2G085705_P02"/>
<dbReference type="EMBL" id="CM007649">
    <property type="protein sequence ID" value="ONM28492.1"/>
    <property type="molecule type" value="Genomic_DNA"/>
</dbReference>
<sequence length="190" mass="20149">MRRRHGEQEGRRVEAALERDSSAACASHSKRRRGSAPRCLTVAMDGDAFDLNSQAPETDGFPGLQLYGNILSDSDGLFDGRASGSVLPPYRPPCAGGGDARAATAAPYARQLLFDGSTSRGRQHSSSAGELGRSSTRPSSTAQQHSASSHQQPRRTASATTEGTEGSEDTEGTQECSPWASIRLRRSLVS</sequence>
<evidence type="ECO:0000256" key="1">
    <source>
        <dbReference type="SAM" id="MobiDB-lite"/>
    </source>
</evidence>
<feature type="region of interest" description="Disordered" evidence="1">
    <location>
        <begin position="83"/>
        <end position="102"/>
    </location>
</feature>
<feature type="compositionally biased region" description="Basic and acidic residues" evidence="1">
    <location>
        <begin position="1"/>
        <end position="21"/>
    </location>
</feature>
<feature type="compositionally biased region" description="Polar residues" evidence="1">
    <location>
        <begin position="116"/>
        <end position="138"/>
    </location>
</feature>
<organism evidence="2">
    <name type="scientific">Zea mays</name>
    <name type="common">Maize</name>
    <dbReference type="NCBI Taxonomy" id="4577"/>
    <lineage>
        <taxon>Eukaryota</taxon>
        <taxon>Viridiplantae</taxon>
        <taxon>Streptophyta</taxon>
        <taxon>Embryophyta</taxon>
        <taxon>Tracheophyta</taxon>
        <taxon>Spermatophyta</taxon>
        <taxon>Magnoliopsida</taxon>
        <taxon>Liliopsida</taxon>
        <taxon>Poales</taxon>
        <taxon>Poaceae</taxon>
        <taxon>PACMAD clade</taxon>
        <taxon>Panicoideae</taxon>
        <taxon>Andropogonodae</taxon>
        <taxon>Andropogoneae</taxon>
        <taxon>Tripsacinae</taxon>
        <taxon>Zea</taxon>
    </lineage>
</organism>
<protein>
    <submittedName>
        <fullName evidence="2">Uncharacterized protein</fullName>
    </submittedName>
</protein>
<reference evidence="2" key="1">
    <citation type="submission" date="2015-12" db="EMBL/GenBank/DDBJ databases">
        <title>Update maize B73 reference genome by single molecule sequencing technologies.</title>
        <authorList>
            <consortium name="Maize Genome Sequencing Project"/>
            <person name="Ware D."/>
        </authorList>
    </citation>
    <scope>NUCLEOTIDE SEQUENCE [LARGE SCALE GENOMIC DNA]</scope>
    <source>
        <tissue evidence="2">Seedling</tissue>
    </source>
</reference>